<keyword evidence="2" id="KW-0732">Signal</keyword>
<reference evidence="3 4" key="2">
    <citation type="journal article" date="2013" name="Plant Cell Physiol.">
        <title>Rice Annotation Project Database (RAP-DB): an integrative and interactive database for rice genomics.</title>
        <authorList>
            <person name="Sakai H."/>
            <person name="Lee S.S."/>
            <person name="Tanaka T."/>
            <person name="Numa H."/>
            <person name="Kim J."/>
            <person name="Kawahara Y."/>
            <person name="Wakimoto H."/>
            <person name="Yang C.C."/>
            <person name="Iwamoto M."/>
            <person name="Abe T."/>
            <person name="Yamada Y."/>
            <person name="Muto A."/>
            <person name="Inokuchi H."/>
            <person name="Ikemura T."/>
            <person name="Matsumoto T."/>
            <person name="Sasaki T."/>
            <person name="Itoh T."/>
        </authorList>
    </citation>
    <scope>NUCLEOTIDE SEQUENCE [LARGE SCALE GENOMIC DNA]</scope>
    <source>
        <strain evidence="4">cv. Nipponbare</strain>
    </source>
</reference>
<dbReference type="PaxDb" id="39947-A0A0P0XIR4"/>
<sequence>MAWHYLVGLLGAAALGVDGAVEDDVVQVGERAQRVEQQPRPVPAPEDHHRVPPLRAVHHHHLRLRLRRRHAAPLLAASAGVAVVEHEPVQAPLGVRGAQRHGRAALPAVTAAVAVSLHDVAEELLQLGQPPAVADGEAGGLVGDLDDGGGAAVVRPHLGVHDVAPQRSQHGAHLGEEPRPVGAGELDAGGLLRRRSAAGRRARRQHEVILRLQAL</sequence>
<feature type="chain" id="PRO_5006057122" evidence="2">
    <location>
        <begin position="20"/>
        <end position="215"/>
    </location>
</feature>
<reference evidence="3 4" key="3">
    <citation type="journal article" date="2013" name="Rice">
        <title>Improvement of the Oryza sativa Nipponbare reference genome using next generation sequence and optical map data.</title>
        <authorList>
            <person name="Kawahara Y."/>
            <person name="de la Bastide M."/>
            <person name="Hamilton J.P."/>
            <person name="Kanamori H."/>
            <person name="McCombie W.R."/>
            <person name="Ouyang S."/>
            <person name="Schwartz D.C."/>
            <person name="Tanaka T."/>
            <person name="Wu J."/>
            <person name="Zhou S."/>
            <person name="Childs K.L."/>
            <person name="Davidson R.M."/>
            <person name="Lin H."/>
            <person name="Quesada-Ocampo L."/>
            <person name="Vaillancourt B."/>
            <person name="Sakai H."/>
            <person name="Lee S.S."/>
            <person name="Kim J."/>
            <person name="Numa H."/>
            <person name="Itoh T."/>
            <person name="Buell C.R."/>
            <person name="Matsumoto T."/>
        </authorList>
    </citation>
    <scope>NUCLEOTIDE SEQUENCE [LARGE SCALE GENOMIC DNA]</scope>
    <source>
        <strain evidence="4">cv. Nipponbare</strain>
    </source>
</reference>
<evidence type="ECO:0000313" key="3">
    <source>
        <dbReference type="EMBL" id="BAT06421.1"/>
    </source>
</evidence>
<accession>A0A0P0XIR4</accession>
<dbReference type="Proteomes" id="UP000059680">
    <property type="component" value="Chromosome 8"/>
</dbReference>
<proteinExistence type="predicted"/>
<dbReference type="InParanoid" id="A0A0P0XIR4"/>
<protein>
    <submittedName>
        <fullName evidence="3">Os08g0533650 protein</fullName>
    </submittedName>
</protein>
<feature type="signal peptide" evidence="2">
    <location>
        <begin position="1"/>
        <end position="19"/>
    </location>
</feature>
<evidence type="ECO:0000256" key="2">
    <source>
        <dbReference type="SAM" id="SignalP"/>
    </source>
</evidence>
<dbReference type="Gramene" id="Os08t0533650-00">
    <property type="protein sequence ID" value="Os08t0533650-00"/>
    <property type="gene ID" value="Os08g0533650"/>
</dbReference>
<evidence type="ECO:0000313" key="4">
    <source>
        <dbReference type="Proteomes" id="UP000059680"/>
    </source>
</evidence>
<evidence type="ECO:0000256" key="1">
    <source>
        <dbReference type="SAM" id="MobiDB-lite"/>
    </source>
</evidence>
<organism evidence="3 4">
    <name type="scientific">Oryza sativa subsp. japonica</name>
    <name type="common">Rice</name>
    <dbReference type="NCBI Taxonomy" id="39947"/>
    <lineage>
        <taxon>Eukaryota</taxon>
        <taxon>Viridiplantae</taxon>
        <taxon>Streptophyta</taxon>
        <taxon>Embryophyta</taxon>
        <taxon>Tracheophyta</taxon>
        <taxon>Spermatophyta</taxon>
        <taxon>Magnoliopsida</taxon>
        <taxon>Liliopsida</taxon>
        <taxon>Poales</taxon>
        <taxon>Poaceae</taxon>
        <taxon>BOP clade</taxon>
        <taxon>Oryzoideae</taxon>
        <taxon>Oryzeae</taxon>
        <taxon>Oryzinae</taxon>
        <taxon>Oryza</taxon>
        <taxon>Oryza sativa</taxon>
    </lineage>
</organism>
<dbReference type="EMBL" id="AP014964">
    <property type="protein sequence ID" value="BAT06421.1"/>
    <property type="molecule type" value="Genomic_DNA"/>
</dbReference>
<dbReference type="AlphaFoldDB" id="A0A0P0XIR4"/>
<gene>
    <name evidence="3" type="ordered locus">Os08g0533650</name>
    <name evidence="3" type="ORF">OSNPB_080533650</name>
</gene>
<reference evidence="4" key="1">
    <citation type="journal article" date="2005" name="Nature">
        <title>The map-based sequence of the rice genome.</title>
        <authorList>
            <consortium name="International rice genome sequencing project (IRGSP)"/>
            <person name="Matsumoto T."/>
            <person name="Wu J."/>
            <person name="Kanamori H."/>
            <person name="Katayose Y."/>
            <person name="Fujisawa M."/>
            <person name="Namiki N."/>
            <person name="Mizuno H."/>
            <person name="Yamamoto K."/>
            <person name="Antonio B.A."/>
            <person name="Baba T."/>
            <person name="Sakata K."/>
            <person name="Nagamura Y."/>
            <person name="Aoki H."/>
            <person name="Arikawa K."/>
            <person name="Arita K."/>
            <person name="Bito T."/>
            <person name="Chiden Y."/>
            <person name="Fujitsuka N."/>
            <person name="Fukunaka R."/>
            <person name="Hamada M."/>
            <person name="Harada C."/>
            <person name="Hayashi A."/>
            <person name="Hijishita S."/>
            <person name="Honda M."/>
            <person name="Hosokawa S."/>
            <person name="Ichikawa Y."/>
            <person name="Idonuma A."/>
            <person name="Iijima M."/>
            <person name="Ikeda M."/>
            <person name="Ikeno M."/>
            <person name="Ito K."/>
            <person name="Ito S."/>
            <person name="Ito T."/>
            <person name="Ito Y."/>
            <person name="Ito Y."/>
            <person name="Iwabuchi A."/>
            <person name="Kamiya K."/>
            <person name="Karasawa W."/>
            <person name="Kurita K."/>
            <person name="Katagiri S."/>
            <person name="Kikuta A."/>
            <person name="Kobayashi H."/>
            <person name="Kobayashi N."/>
            <person name="Machita K."/>
            <person name="Maehara T."/>
            <person name="Masukawa M."/>
            <person name="Mizubayashi T."/>
            <person name="Mukai Y."/>
            <person name="Nagasaki H."/>
            <person name="Nagata Y."/>
            <person name="Naito S."/>
            <person name="Nakashima M."/>
            <person name="Nakama Y."/>
            <person name="Nakamichi Y."/>
            <person name="Nakamura M."/>
            <person name="Meguro A."/>
            <person name="Negishi M."/>
            <person name="Ohta I."/>
            <person name="Ohta T."/>
            <person name="Okamoto M."/>
            <person name="Ono N."/>
            <person name="Saji S."/>
            <person name="Sakaguchi M."/>
            <person name="Sakai K."/>
            <person name="Shibata M."/>
            <person name="Shimokawa T."/>
            <person name="Song J."/>
            <person name="Takazaki Y."/>
            <person name="Terasawa K."/>
            <person name="Tsugane M."/>
            <person name="Tsuji K."/>
            <person name="Ueda S."/>
            <person name="Waki K."/>
            <person name="Yamagata H."/>
            <person name="Yamamoto M."/>
            <person name="Yamamoto S."/>
            <person name="Yamane H."/>
            <person name="Yoshiki S."/>
            <person name="Yoshihara R."/>
            <person name="Yukawa K."/>
            <person name="Zhong H."/>
            <person name="Yano M."/>
            <person name="Yuan Q."/>
            <person name="Ouyang S."/>
            <person name="Liu J."/>
            <person name="Jones K.M."/>
            <person name="Gansberger K."/>
            <person name="Moffat K."/>
            <person name="Hill J."/>
            <person name="Bera J."/>
            <person name="Fadrosh D."/>
            <person name="Jin S."/>
            <person name="Johri S."/>
            <person name="Kim M."/>
            <person name="Overton L."/>
            <person name="Reardon M."/>
            <person name="Tsitrin T."/>
            <person name="Vuong H."/>
            <person name="Weaver B."/>
            <person name="Ciecko A."/>
            <person name="Tallon L."/>
            <person name="Jackson J."/>
            <person name="Pai G."/>
            <person name="Aken S.V."/>
            <person name="Utterback T."/>
            <person name="Reidmuller S."/>
            <person name="Feldblyum T."/>
            <person name="Hsiao J."/>
            <person name="Zismann V."/>
            <person name="Iobst S."/>
            <person name="de Vazeille A.R."/>
            <person name="Buell C.R."/>
            <person name="Ying K."/>
            <person name="Li Y."/>
            <person name="Lu T."/>
            <person name="Huang Y."/>
            <person name="Zhao Q."/>
            <person name="Feng Q."/>
            <person name="Zhang L."/>
            <person name="Zhu J."/>
            <person name="Weng Q."/>
            <person name="Mu J."/>
            <person name="Lu Y."/>
            <person name="Fan D."/>
            <person name="Liu Y."/>
            <person name="Guan J."/>
            <person name="Zhang Y."/>
            <person name="Yu S."/>
            <person name="Liu X."/>
            <person name="Zhang Y."/>
            <person name="Hong G."/>
            <person name="Han B."/>
            <person name="Choisne N."/>
            <person name="Demange N."/>
            <person name="Orjeda G."/>
            <person name="Samain S."/>
            <person name="Cattolico L."/>
            <person name="Pelletier E."/>
            <person name="Couloux A."/>
            <person name="Segurens B."/>
            <person name="Wincker P."/>
            <person name="D'Hont A."/>
            <person name="Scarpelli C."/>
            <person name="Weissenbach J."/>
            <person name="Salanoubat M."/>
            <person name="Quetier F."/>
            <person name="Yu Y."/>
            <person name="Kim H.R."/>
            <person name="Rambo T."/>
            <person name="Currie J."/>
            <person name="Collura K."/>
            <person name="Luo M."/>
            <person name="Yang T."/>
            <person name="Ammiraju J.S.S."/>
            <person name="Engler F."/>
            <person name="Soderlund C."/>
            <person name="Wing R.A."/>
            <person name="Palmer L.E."/>
            <person name="de la Bastide M."/>
            <person name="Spiegel L."/>
            <person name="Nascimento L."/>
            <person name="Zutavern T."/>
            <person name="O'Shaughnessy A."/>
            <person name="Dike S."/>
            <person name="Dedhia N."/>
            <person name="Preston R."/>
            <person name="Balija V."/>
            <person name="McCombie W.R."/>
            <person name="Chow T."/>
            <person name="Chen H."/>
            <person name="Chung M."/>
            <person name="Chen C."/>
            <person name="Shaw J."/>
            <person name="Wu H."/>
            <person name="Hsiao K."/>
            <person name="Chao Y."/>
            <person name="Chu M."/>
            <person name="Cheng C."/>
            <person name="Hour A."/>
            <person name="Lee P."/>
            <person name="Lin S."/>
            <person name="Lin Y."/>
            <person name="Liou J."/>
            <person name="Liu S."/>
            <person name="Hsing Y."/>
            <person name="Raghuvanshi S."/>
            <person name="Mohanty A."/>
            <person name="Bharti A.K."/>
            <person name="Gaur A."/>
            <person name="Gupta V."/>
            <person name="Kumar D."/>
            <person name="Ravi V."/>
            <person name="Vij S."/>
            <person name="Kapur A."/>
            <person name="Khurana P."/>
            <person name="Khurana P."/>
            <person name="Khurana J.P."/>
            <person name="Tyagi A.K."/>
            <person name="Gaikwad K."/>
            <person name="Singh A."/>
            <person name="Dalal V."/>
            <person name="Srivastava S."/>
            <person name="Dixit A."/>
            <person name="Pal A.K."/>
            <person name="Ghazi I.A."/>
            <person name="Yadav M."/>
            <person name="Pandit A."/>
            <person name="Bhargava A."/>
            <person name="Sureshbabu K."/>
            <person name="Batra K."/>
            <person name="Sharma T.R."/>
            <person name="Mohapatra T."/>
            <person name="Singh N.K."/>
            <person name="Messing J."/>
            <person name="Nelson A.B."/>
            <person name="Fuks G."/>
            <person name="Kavchok S."/>
            <person name="Keizer G."/>
            <person name="Linton E."/>
            <person name="Llaca V."/>
            <person name="Song R."/>
            <person name="Tanyolac B."/>
            <person name="Young S."/>
            <person name="Ho-Il K."/>
            <person name="Hahn J.H."/>
            <person name="Sangsakoo G."/>
            <person name="Vanavichit A."/>
            <person name="de Mattos Luiz.A.T."/>
            <person name="Zimmer P.D."/>
            <person name="Malone G."/>
            <person name="Dellagostin O."/>
            <person name="de Oliveira A.C."/>
            <person name="Bevan M."/>
            <person name="Bancroft I."/>
            <person name="Minx P."/>
            <person name="Cordum H."/>
            <person name="Wilson R."/>
            <person name="Cheng Z."/>
            <person name="Jin W."/>
            <person name="Jiang J."/>
            <person name="Leong S.A."/>
            <person name="Iwama H."/>
            <person name="Gojobori T."/>
            <person name="Itoh T."/>
            <person name="Niimura Y."/>
            <person name="Fujii Y."/>
            <person name="Habara T."/>
            <person name="Sakai H."/>
            <person name="Sato Y."/>
            <person name="Wilson G."/>
            <person name="Kumar K."/>
            <person name="McCouch S."/>
            <person name="Juretic N."/>
            <person name="Hoen D."/>
            <person name="Wright S."/>
            <person name="Bruskiewich R."/>
            <person name="Bureau T."/>
            <person name="Miyao A."/>
            <person name="Hirochika H."/>
            <person name="Nishikawa T."/>
            <person name="Kadowaki K."/>
            <person name="Sugiura M."/>
            <person name="Burr B."/>
            <person name="Sasaki T."/>
        </authorList>
    </citation>
    <scope>NUCLEOTIDE SEQUENCE [LARGE SCALE GENOMIC DNA]</scope>
    <source>
        <strain evidence="4">cv. Nipponbare</strain>
    </source>
</reference>
<feature type="region of interest" description="Disordered" evidence="1">
    <location>
        <begin position="166"/>
        <end position="188"/>
    </location>
</feature>
<name>A0A0P0XIR4_ORYSJ</name>
<keyword evidence="4" id="KW-1185">Reference proteome</keyword>